<feature type="compositionally biased region" description="Basic and acidic residues" evidence="1">
    <location>
        <begin position="82"/>
        <end position="94"/>
    </location>
</feature>
<dbReference type="EMBL" id="JADWDJ010000002">
    <property type="protein sequence ID" value="KAG5283909.1"/>
    <property type="molecule type" value="Genomic_DNA"/>
</dbReference>
<gene>
    <name evidence="2" type="ORF">AALO_G00020890</name>
</gene>
<accession>A0AAV6H954</accession>
<evidence type="ECO:0000313" key="3">
    <source>
        <dbReference type="Proteomes" id="UP000823561"/>
    </source>
</evidence>
<sequence>MVETDATLEDFFNQVFMKFDIEAKHQAGLKCMMSLVQKIDNYVSEDVVKDPNCGVLKLKPAEDDVDALCDSDDTTALSPNKPKGDDGVEQEHFYDPASGSGYLA</sequence>
<reference evidence="2" key="1">
    <citation type="submission" date="2020-10" db="EMBL/GenBank/DDBJ databases">
        <title>Chromosome-scale genome assembly of the Allis shad, Alosa alosa.</title>
        <authorList>
            <person name="Margot Z."/>
            <person name="Christophe K."/>
            <person name="Cabau C."/>
            <person name="Louis A."/>
            <person name="Berthelot C."/>
            <person name="Parey E."/>
            <person name="Roest Crollius H."/>
            <person name="Montfort J."/>
            <person name="Robinson-Rechavi M."/>
            <person name="Bucao C."/>
            <person name="Bouchez O."/>
            <person name="Gislard M."/>
            <person name="Lluch J."/>
            <person name="Milhes M."/>
            <person name="Lampietro C."/>
            <person name="Lopez Roques C."/>
            <person name="Donnadieu C."/>
            <person name="Braasch I."/>
            <person name="Desvignes T."/>
            <person name="Postlethwait J."/>
            <person name="Bobe J."/>
            <person name="Guiguen Y."/>
        </authorList>
    </citation>
    <scope>NUCLEOTIDE SEQUENCE</scope>
    <source>
        <strain evidence="2">M-15738</strain>
        <tissue evidence="2">Blood</tissue>
    </source>
</reference>
<keyword evidence="3" id="KW-1185">Reference proteome</keyword>
<evidence type="ECO:0000256" key="1">
    <source>
        <dbReference type="SAM" id="MobiDB-lite"/>
    </source>
</evidence>
<evidence type="ECO:0000313" key="2">
    <source>
        <dbReference type="EMBL" id="KAG5283909.1"/>
    </source>
</evidence>
<organism evidence="2 3">
    <name type="scientific">Alosa alosa</name>
    <name type="common">allis shad</name>
    <dbReference type="NCBI Taxonomy" id="278164"/>
    <lineage>
        <taxon>Eukaryota</taxon>
        <taxon>Metazoa</taxon>
        <taxon>Chordata</taxon>
        <taxon>Craniata</taxon>
        <taxon>Vertebrata</taxon>
        <taxon>Euteleostomi</taxon>
        <taxon>Actinopterygii</taxon>
        <taxon>Neopterygii</taxon>
        <taxon>Teleostei</taxon>
        <taxon>Clupei</taxon>
        <taxon>Clupeiformes</taxon>
        <taxon>Clupeoidei</taxon>
        <taxon>Clupeidae</taxon>
        <taxon>Alosa</taxon>
    </lineage>
</organism>
<dbReference type="AlphaFoldDB" id="A0AAV6H954"/>
<comment type="caution">
    <text evidence="2">The sequence shown here is derived from an EMBL/GenBank/DDBJ whole genome shotgun (WGS) entry which is preliminary data.</text>
</comment>
<name>A0AAV6H954_9TELE</name>
<feature type="region of interest" description="Disordered" evidence="1">
    <location>
        <begin position="68"/>
        <end position="104"/>
    </location>
</feature>
<dbReference type="Proteomes" id="UP000823561">
    <property type="component" value="Chromosome 2"/>
</dbReference>
<protein>
    <submittedName>
        <fullName evidence="2">Uncharacterized protein</fullName>
    </submittedName>
</protein>
<proteinExistence type="predicted"/>